<evidence type="ECO:0000256" key="4">
    <source>
        <dbReference type="SAM" id="Phobius"/>
    </source>
</evidence>
<dbReference type="Pfam" id="PF00535">
    <property type="entry name" value="Glycos_transf_2"/>
    <property type="match status" value="1"/>
</dbReference>
<dbReference type="OrthoDB" id="9805625at2"/>
<organism evidence="6 7">
    <name type="scientific">Marivirga sericea</name>
    <dbReference type="NCBI Taxonomy" id="1028"/>
    <lineage>
        <taxon>Bacteria</taxon>
        <taxon>Pseudomonadati</taxon>
        <taxon>Bacteroidota</taxon>
        <taxon>Cytophagia</taxon>
        <taxon>Cytophagales</taxon>
        <taxon>Marivirgaceae</taxon>
        <taxon>Marivirga</taxon>
    </lineage>
</organism>
<protein>
    <submittedName>
        <fullName evidence="6">Glycosyltransferase, catalytic subunit of cellulose synthase and poly-beta-1,6-N-acetylglucosamine synthase</fullName>
    </submittedName>
</protein>
<evidence type="ECO:0000256" key="2">
    <source>
        <dbReference type="ARBA" id="ARBA00022676"/>
    </source>
</evidence>
<dbReference type="EMBL" id="FXAW01000001">
    <property type="protein sequence ID" value="SMG12248.1"/>
    <property type="molecule type" value="Genomic_DNA"/>
</dbReference>
<keyword evidence="7" id="KW-1185">Reference proteome</keyword>
<dbReference type="PANTHER" id="PTHR43630">
    <property type="entry name" value="POLY-BETA-1,6-N-ACETYL-D-GLUCOSAMINE SYNTHASE"/>
    <property type="match status" value="1"/>
</dbReference>
<dbReference type="InterPro" id="IPR001173">
    <property type="entry name" value="Glyco_trans_2-like"/>
</dbReference>
<dbReference type="InterPro" id="IPR029044">
    <property type="entry name" value="Nucleotide-diphossugar_trans"/>
</dbReference>
<dbReference type="RefSeq" id="WP_085515489.1">
    <property type="nucleotide sequence ID" value="NZ_FXAW01000001.1"/>
</dbReference>
<keyword evidence="4" id="KW-0472">Membrane</keyword>
<evidence type="ECO:0000256" key="1">
    <source>
        <dbReference type="ARBA" id="ARBA00006739"/>
    </source>
</evidence>
<dbReference type="AlphaFoldDB" id="A0A1X7IC94"/>
<evidence type="ECO:0000259" key="5">
    <source>
        <dbReference type="Pfam" id="PF00535"/>
    </source>
</evidence>
<feature type="transmembrane region" description="Helical" evidence="4">
    <location>
        <begin position="336"/>
        <end position="357"/>
    </location>
</feature>
<sequence length="374" mass="42042">MILAFFSIVILFYAVALLFAAKIWRKLPELDRSGELKSVSIVIPFRNESDNLDNLLQSISELDYPHQLLEVILINDHSEDSSTAIISPFEEHFAFKLRVLSLPVGLQGKKSAISIGIQHSSSEVILTSDADCSFPKNWVRTMQAPFEIEHIQLVSGGVVFKTKHFLDRLFQMEFAPLIGVGAVSIELGNPTMANGANLAFRKSTFEKLDPYAGNLAIPSGDDIFLLKRIKAEYPDGVFFQKESVVETLAPKDIRSFSKQRKRWAAKWRASSSLLDSVPAIAVWAFHLMYITAVLYSFITNEFLILLPVIVLKIVSEAIFIASILKSLGNTFKIGVFSILQLIYSFYVIIFGLLANFGNYTWKERKYKSNERAGN</sequence>
<keyword evidence="4" id="KW-0812">Transmembrane</keyword>
<keyword evidence="4" id="KW-1133">Transmembrane helix</keyword>
<evidence type="ECO:0000313" key="7">
    <source>
        <dbReference type="Proteomes" id="UP000193804"/>
    </source>
</evidence>
<proteinExistence type="inferred from homology"/>
<feature type="transmembrane region" description="Helical" evidence="4">
    <location>
        <begin position="302"/>
        <end position="324"/>
    </location>
</feature>
<evidence type="ECO:0000256" key="3">
    <source>
        <dbReference type="ARBA" id="ARBA00022679"/>
    </source>
</evidence>
<dbReference type="PANTHER" id="PTHR43630:SF1">
    <property type="entry name" value="POLY-BETA-1,6-N-ACETYL-D-GLUCOSAMINE SYNTHASE"/>
    <property type="match status" value="1"/>
</dbReference>
<dbReference type="STRING" id="1028.SAMN05661096_00484"/>
<dbReference type="GO" id="GO:0016757">
    <property type="term" value="F:glycosyltransferase activity"/>
    <property type="evidence" value="ECO:0007669"/>
    <property type="project" value="UniProtKB-KW"/>
</dbReference>
<reference evidence="7" key="1">
    <citation type="submission" date="2017-04" db="EMBL/GenBank/DDBJ databases">
        <authorList>
            <person name="Varghese N."/>
            <person name="Submissions S."/>
        </authorList>
    </citation>
    <scope>NUCLEOTIDE SEQUENCE [LARGE SCALE GENOMIC DNA]</scope>
    <source>
        <strain evidence="7">DSM 4125</strain>
    </source>
</reference>
<keyword evidence="2" id="KW-0328">Glycosyltransferase</keyword>
<dbReference type="SUPFAM" id="SSF53448">
    <property type="entry name" value="Nucleotide-diphospho-sugar transferases"/>
    <property type="match status" value="1"/>
</dbReference>
<keyword evidence="3 6" id="KW-0808">Transferase</keyword>
<feature type="domain" description="Glycosyltransferase 2-like" evidence="5">
    <location>
        <begin position="40"/>
        <end position="207"/>
    </location>
</feature>
<dbReference type="Proteomes" id="UP000193804">
    <property type="component" value="Unassembled WGS sequence"/>
</dbReference>
<dbReference type="Gene3D" id="3.90.550.10">
    <property type="entry name" value="Spore Coat Polysaccharide Biosynthesis Protein SpsA, Chain A"/>
    <property type="match status" value="1"/>
</dbReference>
<accession>A0A1X7IC94</accession>
<feature type="transmembrane region" description="Helical" evidence="4">
    <location>
        <begin position="276"/>
        <end position="295"/>
    </location>
</feature>
<name>A0A1X7IC94_9BACT</name>
<comment type="similarity">
    <text evidence="1">Belongs to the glycosyltransferase 2 family.</text>
</comment>
<evidence type="ECO:0000313" key="6">
    <source>
        <dbReference type="EMBL" id="SMG12248.1"/>
    </source>
</evidence>
<gene>
    <name evidence="6" type="ORF">SAMN05661096_00484</name>
</gene>